<evidence type="ECO:0000259" key="2">
    <source>
        <dbReference type="Pfam" id="PF13229"/>
    </source>
</evidence>
<protein>
    <recommendedName>
        <fullName evidence="2">Right handed beta helix domain-containing protein</fullName>
    </recommendedName>
</protein>
<evidence type="ECO:0000313" key="4">
    <source>
        <dbReference type="Proteomes" id="UP000639274"/>
    </source>
</evidence>
<dbReference type="InterPro" id="IPR011050">
    <property type="entry name" value="Pectin_lyase_fold/virulence"/>
</dbReference>
<proteinExistence type="predicted"/>
<dbReference type="KEGG" id="lsf:I8J32_008740"/>
<dbReference type="InterPro" id="IPR039448">
    <property type="entry name" value="Beta_helix"/>
</dbReference>
<dbReference type="AlphaFoldDB" id="A0A975ARD6"/>
<gene>
    <name evidence="3" type="ORF">I8J32_008740</name>
</gene>
<keyword evidence="4" id="KW-1185">Reference proteome</keyword>
<accession>A0A975ARD6</accession>
<reference evidence="3 4" key="1">
    <citation type="submission" date="2021-03" db="EMBL/GenBank/DDBJ databases">
        <title>Lysobacter sp. nov. isolated from soil of gangwondo yeongwol, south Korea.</title>
        <authorList>
            <person name="Kim K.R."/>
            <person name="Kim K.H."/>
            <person name="Jeon C.O."/>
        </authorList>
    </citation>
    <scope>NUCLEOTIDE SEQUENCE [LARGE SCALE GENOMIC DNA]</scope>
    <source>
        <strain evidence="3 4">R19</strain>
    </source>
</reference>
<keyword evidence="1" id="KW-0732">Signal</keyword>
<dbReference type="SUPFAM" id="SSF51126">
    <property type="entry name" value="Pectin lyase-like"/>
    <property type="match status" value="1"/>
</dbReference>
<evidence type="ECO:0000313" key="3">
    <source>
        <dbReference type="EMBL" id="QSX76914.1"/>
    </source>
</evidence>
<name>A0A975ARD6_9GAMM</name>
<dbReference type="EMBL" id="CP071518">
    <property type="protein sequence ID" value="QSX76914.1"/>
    <property type="molecule type" value="Genomic_DNA"/>
</dbReference>
<dbReference type="InterPro" id="IPR012334">
    <property type="entry name" value="Pectin_lyas_fold"/>
</dbReference>
<dbReference type="Gene3D" id="2.160.20.10">
    <property type="entry name" value="Single-stranded right-handed beta-helix, Pectin lyase-like"/>
    <property type="match status" value="1"/>
</dbReference>
<feature type="chain" id="PRO_5036856571" description="Right handed beta helix domain-containing protein" evidence="1">
    <location>
        <begin position="22"/>
        <end position="280"/>
    </location>
</feature>
<dbReference type="Proteomes" id="UP000639274">
    <property type="component" value="Chromosome"/>
</dbReference>
<feature type="domain" description="Right handed beta helix" evidence="2">
    <location>
        <begin position="87"/>
        <end position="245"/>
    </location>
</feature>
<evidence type="ECO:0000256" key="1">
    <source>
        <dbReference type="SAM" id="SignalP"/>
    </source>
</evidence>
<dbReference type="RefSeq" id="WP_200610928.1">
    <property type="nucleotide sequence ID" value="NZ_CP071518.1"/>
</dbReference>
<sequence length="280" mass="28436">MVRLLGLAALAAGILAAPAHAELHSCTQIGSLPATISAPGAYCLKQHLSTGIAAGAAITIAADDVTLDCNGYKIGGLNTTADTLAVGVQAVDRAQVVVRGCNVRGFHTGLALSGRRLLIEDNLVNGSRSTGMRLSTQQSMVRDNRIHDIGSTTAAAAYGLRQDVSGSTVITGNHISGIVSNGPSVGIWSTGALDVIAGNRIFAMVGGVAGQAIGIHASARAVDIRGNHLIAPYSTNSYAVQLGDHGHEGSPTVCTGNTAVGFTFSPVYSTCVLNVGNTTH</sequence>
<dbReference type="Pfam" id="PF13229">
    <property type="entry name" value="Beta_helix"/>
    <property type="match status" value="1"/>
</dbReference>
<feature type="signal peptide" evidence="1">
    <location>
        <begin position="1"/>
        <end position="21"/>
    </location>
</feature>
<organism evidence="3 4">
    <name type="scientific">Agrilutibacter solisilvae</name>
    <dbReference type="NCBI Taxonomy" id="2763317"/>
    <lineage>
        <taxon>Bacteria</taxon>
        <taxon>Pseudomonadati</taxon>
        <taxon>Pseudomonadota</taxon>
        <taxon>Gammaproteobacteria</taxon>
        <taxon>Lysobacterales</taxon>
        <taxon>Lysobacteraceae</taxon>
        <taxon>Agrilutibacter</taxon>
    </lineage>
</organism>